<feature type="compositionally biased region" description="Low complexity" evidence="5">
    <location>
        <begin position="520"/>
        <end position="531"/>
    </location>
</feature>
<reference evidence="8" key="1">
    <citation type="submission" date="2017-10" db="EMBL/GenBank/DDBJ databases">
        <authorList>
            <person name="Toshchakov S.V."/>
            <person name="Goeva M.A."/>
        </authorList>
    </citation>
    <scope>NUCLEOTIDE SEQUENCE [LARGE SCALE GENOMIC DNA]</scope>
    <source>
        <strain evidence="8">JR1/69-1-13</strain>
    </source>
</reference>
<dbReference type="SMART" id="SM00491">
    <property type="entry name" value="HELICc2"/>
    <property type="match status" value="1"/>
</dbReference>
<keyword evidence="3" id="KW-0067">ATP-binding</keyword>
<keyword evidence="7" id="KW-0347">Helicase</keyword>
<protein>
    <submittedName>
        <fullName evidence="7">DNA helicase</fullName>
    </submittedName>
</protein>
<comment type="similarity">
    <text evidence="4">Belongs to the helicase family. DinG subfamily.</text>
</comment>
<keyword evidence="1" id="KW-0547">Nucleotide-binding</keyword>
<gene>
    <name evidence="7" type="ORF">CR165_09930</name>
</gene>
<proteinExistence type="inferred from homology"/>
<dbReference type="AlphaFoldDB" id="A0A2U1V5E8"/>
<dbReference type="GO" id="GO:0005524">
    <property type="term" value="F:ATP binding"/>
    <property type="evidence" value="ECO:0007669"/>
    <property type="project" value="UniProtKB-KW"/>
</dbReference>
<evidence type="ECO:0000256" key="5">
    <source>
        <dbReference type="SAM" id="MobiDB-lite"/>
    </source>
</evidence>
<evidence type="ECO:0000256" key="4">
    <source>
        <dbReference type="ARBA" id="ARBA00038058"/>
    </source>
</evidence>
<sequence>MLPDAPALVAPAPGRAALLTPDGELSLLRAAQVPAALRELGPPICVHAPATARRLNLPGLPGAWDLLELFAFCLPAQPAPPTPRGLALALEMPPPTDAESAAALLPEIATELLRRLARARNAPLNRDAGALAARLAEAADWPWTPSVLAALGQPGIRPSRDALKVWRVLPDWEEAAPPPPPGSHPVSPAEARAKLAEILGEGAEQRPSQADFASAASLAFTPRDLPGEPRLVLAEAGTGTGKTLGYVAPASLWAERNGAPVWIATYTRNLQRQLDQELARLYPDPEERRQKVVIRKGRENYLCLLNYDEAVSGAMPARLVALGLVARWALATRDGDLLGGDFPGWLAELFPAGAISLLADRRGECIHSACPHWKRCYVEHSIRRAATANLVVANHALVMVQAALGGGDDGPALRYVFDEGHHLFDAADGAFSAELSGAEMAELRRWLLGNEGGRGRARGLRRRLEELLAEHPALVPPLDLTEHSARALPASGWWDRWAALPEADAERAEDEDEMPEDPRGPSLPAPGAAPGIPRRAAFRDGTPAEDFLRAVRAQVLARTAEGDPLYDAECDLHPLHDDLPEAAAALETALESLRDPLKHLGKLITDLLEDPDLELETGARIRLETASRSIDRRALMPLTAWLAMLRRLREDPNEPGQRPTYVDWLALTRREGRDIDSGLHRHWLDPTVPFATQVAAPAHGVLIASATLRDAARQDPEAAWREAEARTGVQHLPSPAIRAALPSPFDYAANTRAFVVEDITRESPGQIAAAMQQLFLAAGGGALGLFTAIRRLREVHARIAPALAEAGLPLYAQHVDAMDSATLVDIFRAEEDSCLLGTDALRDGVDVPGRALRLLVFDRVPWPRPSILHRERRIHLSGGRPSAYDDAIARHRLRQAFGRLIRRADDRGVFVLLDPRTPSRLLAGLPEGVTPQRLGLAETVRQTTAFLAER</sequence>
<accession>A0A2U1V5E8</accession>
<dbReference type="InterPro" id="IPR027417">
    <property type="entry name" value="P-loop_NTPase"/>
</dbReference>
<evidence type="ECO:0000256" key="2">
    <source>
        <dbReference type="ARBA" id="ARBA00022801"/>
    </source>
</evidence>
<dbReference type="EMBL" id="PDOA01000005">
    <property type="protein sequence ID" value="PWC29081.1"/>
    <property type="molecule type" value="Genomic_DNA"/>
</dbReference>
<dbReference type="SUPFAM" id="SSF52540">
    <property type="entry name" value="P-loop containing nucleoside triphosphate hydrolases"/>
    <property type="match status" value="2"/>
</dbReference>
<evidence type="ECO:0000313" key="7">
    <source>
        <dbReference type="EMBL" id="PWC29081.1"/>
    </source>
</evidence>
<dbReference type="PANTHER" id="PTHR11472">
    <property type="entry name" value="DNA REPAIR DEAD HELICASE RAD3/XP-D SUBFAMILY MEMBER"/>
    <property type="match status" value="1"/>
</dbReference>
<evidence type="ECO:0000313" key="8">
    <source>
        <dbReference type="Proteomes" id="UP000245048"/>
    </source>
</evidence>
<dbReference type="Pfam" id="PF13307">
    <property type="entry name" value="Helicase_C_2"/>
    <property type="match status" value="1"/>
</dbReference>
<dbReference type="PROSITE" id="PS51193">
    <property type="entry name" value="HELICASE_ATP_BIND_2"/>
    <property type="match status" value="1"/>
</dbReference>
<evidence type="ECO:0000256" key="3">
    <source>
        <dbReference type="ARBA" id="ARBA00022840"/>
    </source>
</evidence>
<dbReference type="PANTHER" id="PTHR11472:SF34">
    <property type="entry name" value="REGULATOR OF TELOMERE ELONGATION HELICASE 1"/>
    <property type="match status" value="1"/>
</dbReference>
<evidence type="ECO:0000259" key="6">
    <source>
        <dbReference type="PROSITE" id="PS51193"/>
    </source>
</evidence>
<feature type="region of interest" description="Disordered" evidence="5">
    <location>
        <begin position="504"/>
        <end position="531"/>
    </location>
</feature>
<dbReference type="InterPro" id="IPR006555">
    <property type="entry name" value="ATP-dep_Helicase_C"/>
</dbReference>
<dbReference type="GO" id="GO:0003678">
    <property type="term" value="F:DNA helicase activity"/>
    <property type="evidence" value="ECO:0007669"/>
    <property type="project" value="TreeGrafter"/>
</dbReference>
<evidence type="ECO:0000256" key="1">
    <source>
        <dbReference type="ARBA" id="ARBA00022741"/>
    </source>
</evidence>
<feature type="domain" description="Helicase ATP-binding" evidence="6">
    <location>
        <begin position="195"/>
        <end position="467"/>
    </location>
</feature>
<dbReference type="InterPro" id="IPR045028">
    <property type="entry name" value="DinG/Rad3-like"/>
</dbReference>
<dbReference type="GO" id="GO:0016818">
    <property type="term" value="F:hydrolase activity, acting on acid anhydrides, in phosphorus-containing anhydrides"/>
    <property type="evidence" value="ECO:0007669"/>
    <property type="project" value="InterPro"/>
</dbReference>
<dbReference type="GO" id="GO:0003676">
    <property type="term" value="F:nucleic acid binding"/>
    <property type="evidence" value="ECO:0007669"/>
    <property type="project" value="InterPro"/>
</dbReference>
<dbReference type="InterPro" id="IPR014013">
    <property type="entry name" value="Helic_SF1/SF2_ATP-bd_DinG/Rad3"/>
</dbReference>
<dbReference type="Gene3D" id="3.40.50.300">
    <property type="entry name" value="P-loop containing nucleotide triphosphate hydrolases"/>
    <property type="match status" value="2"/>
</dbReference>
<comment type="caution">
    <text evidence="7">The sequence shown here is derived from an EMBL/GenBank/DDBJ whole genome shotgun (WGS) entry which is preliminary data.</text>
</comment>
<dbReference type="Proteomes" id="UP000245048">
    <property type="component" value="Unassembled WGS sequence"/>
</dbReference>
<organism evidence="7 8">
    <name type="scientific">Teichococcus aestuarii</name>
    <dbReference type="NCBI Taxonomy" id="568898"/>
    <lineage>
        <taxon>Bacteria</taxon>
        <taxon>Pseudomonadati</taxon>
        <taxon>Pseudomonadota</taxon>
        <taxon>Alphaproteobacteria</taxon>
        <taxon>Acetobacterales</taxon>
        <taxon>Roseomonadaceae</taxon>
        <taxon>Roseomonas</taxon>
    </lineage>
</organism>
<keyword evidence="2" id="KW-0378">Hydrolase</keyword>
<dbReference type="GO" id="GO:0006139">
    <property type="term" value="P:nucleobase-containing compound metabolic process"/>
    <property type="evidence" value="ECO:0007669"/>
    <property type="project" value="InterPro"/>
</dbReference>
<keyword evidence="8" id="KW-1185">Reference proteome</keyword>
<name>A0A2U1V5E8_9PROT</name>
<dbReference type="OrthoDB" id="9805194at2"/>